<evidence type="ECO:0000256" key="1">
    <source>
        <dbReference type="ARBA" id="ARBA00002558"/>
    </source>
</evidence>
<dbReference type="GeneID" id="39576852"/>
<accession>A0A3N2PNV2</accession>
<dbReference type="InterPro" id="IPR001478">
    <property type="entry name" value="PDZ"/>
</dbReference>
<dbReference type="GO" id="GO:0004252">
    <property type="term" value="F:serine-type endopeptidase activity"/>
    <property type="evidence" value="ECO:0007669"/>
    <property type="project" value="InterPro"/>
</dbReference>
<dbReference type="Proteomes" id="UP000272025">
    <property type="component" value="Unassembled WGS sequence"/>
</dbReference>
<dbReference type="AlphaFoldDB" id="A0A3N2PNV2"/>
<name>A0A3N2PNV2_SODAK</name>
<dbReference type="EMBL" id="ML119060">
    <property type="protein sequence ID" value="ROT36173.1"/>
    <property type="molecule type" value="Genomic_DNA"/>
</dbReference>
<proteinExistence type="inferred from homology"/>
<evidence type="ECO:0000259" key="7">
    <source>
        <dbReference type="PROSITE" id="PS50106"/>
    </source>
</evidence>
<dbReference type="STRING" id="1314773.A0A3N2PNV2"/>
<comment type="function">
    <text evidence="1">Nuclear serine protease which mediates apoptosis.</text>
</comment>
<dbReference type="InterPro" id="IPR036034">
    <property type="entry name" value="PDZ_sf"/>
</dbReference>
<evidence type="ECO:0000313" key="8">
    <source>
        <dbReference type="EMBL" id="ROT36173.1"/>
    </source>
</evidence>
<evidence type="ECO:0000256" key="5">
    <source>
        <dbReference type="ARBA" id="ARBA00022703"/>
    </source>
</evidence>
<dbReference type="InterPro" id="IPR043504">
    <property type="entry name" value="Peptidase_S1_PA_chymotrypsin"/>
</dbReference>
<dbReference type="Pfam" id="PF13365">
    <property type="entry name" value="Trypsin_2"/>
    <property type="match status" value="1"/>
</dbReference>
<evidence type="ECO:0000256" key="6">
    <source>
        <dbReference type="ARBA" id="ARBA00022737"/>
    </source>
</evidence>
<dbReference type="Gene3D" id="2.40.10.10">
    <property type="entry name" value="Trypsin-like serine proteases"/>
    <property type="match status" value="2"/>
</dbReference>
<protein>
    <recommendedName>
        <fullName evidence="3">Pro-apoptotic serine protease NMA111</fullName>
    </recommendedName>
    <alternativeName>
        <fullName evidence="4">Pro-apoptotic serine protease nma111</fullName>
    </alternativeName>
</protein>
<dbReference type="PANTHER" id="PTHR46366:SF8">
    <property type="entry name" value="PRO-APOPTOTIC SERINE PROTEASE NMA111"/>
    <property type="match status" value="1"/>
</dbReference>
<organism evidence="8 9">
    <name type="scientific">Sodiomyces alkalinus (strain CBS 110278 / VKM F-3762 / F11)</name>
    <name type="common">Alkaliphilic filamentous fungus</name>
    <dbReference type="NCBI Taxonomy" id="1314773"/>
    <lineage>
        <taxon>Eukaryota</taxon>
        <taxon>Fungi</taxon>
        <taxon>Dikarya</taxon>
        <taxon>Ascomycota</taxon>
        <taxon>Pezizomycotina</taxon>
        <taxon>Sordariomycetes</taxon>
        <taxon>Hypocreomycetidae</taxon>
        <taxon>Glomerellales</taxon>
        <taxon>Plectosphaerellaceae</taxon>
        <taxon>Sodiomyces</taxon>
    </lineage>
</organism>
<keyword evidence="6" id="KW-0677">Repeat</keyword>
<dbReference type="InterPro" id="IPR025926">
    <property type="entry name" value="PDZ-like_dom"/>
</dbReference>
<sequence length="998" mass="109391">MQIIKTVARNAHSGNGGNGQLLHHTTDATATPVPVKPVDNWEKTIERVAGSVVCIQLSQPHAFDGTDAHTGSGTGFVVDAEKGYVLTNRHVVGHGPFWGRIIFHNQDEVDAYAMYRDPVHDFGFLRYDPEAVKYAQVSSIELRPDRAKGGPPPNQFQPTHPNLLTVGVEIKILGNDSGEMLGILSGFISRVDRNAPSFDFNTCYYQANADGSGGSSGSPVINMDGHAVAIMTGGRVDGSSTDYLLPLDMPLRALHRIRDGLPVPRGDVRCVFLTRTFEECRRLGLTDEWEADVRAAYPDVGTNNMLVANTVVPEGPADGKIREGDIVLTINGRKLVGFLELASVFDNNIGQTVRFLVQRGNHKVEEDVLVEDLSLATPDRFVTVAGAGFHTLSYATAQIYCLPCRGVFLCERGSMEFPSRDRLLIVSIDHEATPDLDTFIDVMRRIPDRARVTFTYREISNRHTLRTAVIPINRHWPSKMKLVTRNDTTGLWDFTLLADALPPVAPERPFKAAFPKPRRQRQQQTNVEATVGEITRSIVQVHCATPVHVLIDSSGLRGYKSAGLVLDAARGIVLVSRHLVRSSLCDVTVTIADSIVVPAKVIFLHPTQGYCLIRYDAALVDAPVRSAKLSEEQVEAGDAGVFVGGSDDLEMSCAPTTVTSTVLVDIDTFSLPGYRPINTNVVSVDTIWGSRCGSGALVSLIDGKVLAVWQETASGDSTVCYGLPGPTILNALSEFLAGGETVPRLRMLPAELVAISKLQARMRGVSPERIAEVEADDEAAHRFFSVRRIMHLGTTHASEDGDGLREGDILLTLEDKPVTRVEQLDIAYRKETLSFVVSRGGREVRVDVRTVPHDDDGGMETSHVVVLCGAVLQRPYQAVRQEIKNLPSEVYVASQNFGTPASVYGLNGMSFITHVNDVLTPNLDVLLEVARTIPDNIYFRIRCVSYDLAPFTITIKKCERYFPLTEWRRDASAPNGWRQATHENGEVVDGEGLYGIWC</sequence>
<dbReference type="SUPFAM" id="SSF50156">
    <property type="entry name" value="PDZ domain-like"/>
    <property type="match status" value="2"/>
</dbReference>
<dbReference type="RefSeq" id="XP_028463979.1">
    <property type="nucleotide sequence ID" value="XM_028608374.1"/>
</dbReference>
<evidence type="ECO:0000256" key="4">
    <source>
        <dbReference type="ARBA" id="ARBA00021524"/>
    </source>
</evidence>
<keyword evidence="9" id="KW-1185">Reference proteome</keyword>
<dbReference type="GO" id="GO:0006915">
    <property type="term" value="P:apoptotic process"/>
    <property type="evidence" value="ECO:0007669"/>
    <property type="project" value="UniProtKB-KW"/>
</dbReference>
<dbReference type="Gene3D" id="2.40.10.120">
    <property type="match status" value="1"/>
</dbReference>
<dbReference type="Pfam" id="PF12812">
    <property type="entry name" value="PDZ_1"/>
    <property type="match status" value="2"/>
</dbReference>
<keyword evidence="5" id="KW-0053">Apoptosis</keyword>
<comment type="similarity">
    <text evidence="2">Belongs to the peptidase S1C family.</text>
</comment>
<dbReference type="InterPro" id="IPR009003">
    <property type="entry name" value="Peptidase_S1_PA"/>
</dbReference>
<dbReference type="SUPFAM" id="SSF50494">
    <property type="entry name" value="Trypsin-like serine proteases"/>
    <property type="match status" value="2"/>
</dbReference>
<gene>
    <name evidence="8" type="ORF">SODALDRAFT_282962</name>
</gene>
<dbReference type="Gene3D" id="2.30.42.10">
    <property type="match status" value="1"/>
</dbReference>
<dbReference type="GO" id="GO:0006508">
    <property type="term" value="P:proteolysis"/>
    <property type="evidence" value="ECO:0007669"/>
    <property type="project" value="InterPro"/>
</dbReference>
<reference evidence="8 9" key="1">
    <citation type="journal article" date="2018" name="Mol. Ecol.">
        <title>The obligate alkalophilic soda-lake fungus Sodiomyces alkalinus has shifted to a protein diet.</title>
        <authorList>
            <person name="Grum-Grzhimaylo A.A."/>
            <person name="Falkoski D.L."/>
            <person name="van den Heuvel J."/>
            <person name="Valero-Jimenez C.A."/>
            <person name="Min B."/>
            <person name="Choi I.G."/>
            <person name="Lipzen A."/>
            <person name="Daum C.G."/>
            <person name="Aanen D.K."/>
            <person name="Tsang A."/>
            <person name="Henrissat B."/>
            <person name="Bilanenko E.N."/>
            <person name="de Vries R.P."/>
            <person name="van Kan J.A.L."/>
            <person name="Grigoriev I.V."/>
            <person name="Debets A.J.M."/>
        </authorList>
    </citation>
    <scope>NUCLEOTIDE SEQUENCE [LARGE SCALE GENOMIC DNA]</scope>
    <source>
        <strain evidence="8 9">F11</strain>
    </source>
</reference>
<dbReference type="PRINTS" id="PR00834">
    <property type="entry name" value="PROTEASES2C"/>
</dbReference>
<dbReference type="PROSITE" id="PS50106">
    <property type="entry name" value="PDZ"/>
    <property type="match status" value="1"/>
</dbReference>
<feature type="domain" description="PDZ" evidence="7">
    <location>
        <begin position="270"/>
        <end position="337"/>
    </location>
</feature>
<dbReference type="OrthoDB" id="4217619at2759"/>
<evidence type="ECO:0000256" key="3">
    <source>
        <dbReference type="ARBA" id="ARBA00020338"/>
    </source>
</evidence>
<dbReference type="PANTHER" id="PTHR46366">
    <property type="entry name" value="PRO-APOPTOTIC SERINE PROTEASE NMA111"/>
    <property type="match status" value="1"/>
</dbReference>
<dbReference type="InterPro" id="IPR001940">
    <property type="entry name" value="Peptidase_S1C"/>
</dbReference>
<evidence type="ECO:0000256" key="2">
    <source>
        <dbReference type="ARBA" id="ARBA00010541"/>
    </source>
</evidence>
<evidence type="ECO:0000313" key="9">
    <source>
        <dbReference type="Proteomes" id="UP000272025"/>
    </source>
</evidence>
<dbReference type="CDD" id="cd06719">
    <property type="entry name" value="PDZ2-4_Nma111p-like"/>
    <property type="match status" value="1"/>
</dbReference>